<evidence type="ECO:0000256" key="9">
    <source>
        <dbReference type="SAM" id="MobiDB-lite"/>
    </source>
</evidence>
<keyword evidence="4 8" id="KW-0812">Transmembrane</keyword>
<dbReference type="Pfam" id="PF07715">
    <property type="entry name" value="Plug"/>
    <property type="match status" value="1"/>
</dbReference>
<evidence type="ECO:0000256" key="7">
    <source>
        <dbReference type="ARBA" id="ARBA00023237"/>
    </source>
</evidence>
<feature type="region of interest" description="Disordered" evidence="9">
    <location>
        <begin position="29"/>
        <end position="49"/>
    </location>
</feature>
<feature type="chain" id="PRO_5031095631" evidence="10">
    <location>
        <begin position="27"/>
        <end position="738"/>
    </location>
</feature>
<proteinExistence type="inferred from homology"/>
<evidence type="ECO:0000259" key="11">
    <source>
        <dbReference type="Pfam" id="PF07715"/>
    </source>
</evidence>
<accession>A0A7W9A2E4</accession>
<dbReference type="RefSeq" id="WP_123287404.1">
    <property type="nucleotide sequence ID" value="NZ_JACIJB010000001.1"/>
</dbReference>
<gene>
    <name evidence="13" type="ORF">FHS65_000675</name>
</gene>
<keyword evidence="7 8" id="KW-0998">Cell outer membrane</keyword>
<dbReference type="GO" id="GO:0015344">
    <property type="term" value="F:siderophore uptake transmembrane transporter activity"/>
    <property type="evidence" value="ECO:0007669"/>
    <property type="project" value="TreeGrafter"/>
</dbReference>
<dbReference type="InterPro" id="IPR039426">
    <property type="entry name" value="TonB-dep_rcpt-like"/>
</dbReference>
<keyword evidence="3 8" id="KW-1134">Transmembrane beta strand</keyword>
<dbReference type="InterPro" id="IPR012910">
    <property type="entry name" value="Plug_dom"/>
</dbReference>
<feature type="domain" description="Outer membrane protein beta-barrel" evidence="12">
    <location>
        <begin position="315"/>
        <end position="716"/>
    </location>
</feature>
<evidence type="ECO:0000256" key="1">
    <source>
        <dbReference type="ARBA" id="ARBA00004571"/>
    </source>
</evidence>
<evidence type="ECO:0000313" key="13">
    <source>
        <dbReference type="EMBL" id="MBB5659957.1"/>
    </source>
</evidence>
<dbReference type="PANTHER" id="PTHR30069:SF29">
    <property type="entry name" value="HEMOGLOBIN AND HEMOGLOBIN-HAPTOGLOBIN-BINDING PROTEIN 1-RELATED"/>
    <property type="match status" value="1"/>
</dbReference>
<evidence type="ECO:0000256" key="8">
    <source>
        <dbReference type="PROSITE-ProRule" id="PRU01360"/>
    </source>
</evidence>
<protein>
    <submittedName>
        <fullName evidence="13">Outer membrane receptor protein involved in Fe transport</fullName>
    </submittedName>
</protein>
<dbReference type="PROSITE" id="PS51257">
    <property type="entry name" value="PROKAR_LIPOPROTEIN"/>
    <property type="match status" value="1"/>
</dbReference>
<dbReference type="GO" id="GO:0009279">
    <property type="term" value="C:cell outer membrane"/>
    <property type="evidence" value="ECO:0007669"/>
    <property type="project" value="UniProtKB-SubCell"/>
</dbReference>
<dbReference type="InterPro" id="IPR041700">
    <property type="entry name" value="OMP_b-brl_3"/>
</dbReference>
<dbReference type="EMBL" id="JACIJB010000001">
    <property type="protein sequence ID" value="MBB5659957.1"/>
    <property type="molecule type" value="Genomic_DNA"/>
</dbReference>
<keyword evidence="2 8" id="KW-0813">Transport</keyword>
<dbReference type="PANTHER" id="PTHR30069">
    <property type="entry name" value="TONB-DEPENDENT OUTER MEMBRANE RECEPTOR"/>
    <property type="match status" value="1"/>
</dbReference>
<reference evidence="13 14" key="1">
    <citation type="submission" date="2020-08" db="EMBL/GenBank/DDBJ databases">
        <title>Genomic Encyclopedia of Type Strains, Phase IV (KMG-IV): sequencing the most valuable type-strain genomes for metagenomic binning, comparative biology and taxonomic classification.</title>
        <authorList>
            <person name="Goeker M."/>
        </authorList>
    </citation>
    <scope>NUCLEOTIDE SEQUENCE [LARGE SCALE GENOMIC DNA]</scope>
    <source>
        <strain evidence="13 14">DSM 24448</strain>
    </source>
</reference>
<keyword evidence="5 10" id="KW-0732">Signal</keyword>
<comment type="similarity">
    <text evidence="8">Belongs to the TonB-dependent receptor family.</text>
</comment>
<keyword evidence="6 8" id="KW-0472">Membrane</keyword>
<evidence type="ECO:0000256" key="5">
    <source>
        <dbReference type="ARBA" id="ARBA00022729"/>
    </source>
</evidence>
<dbReference type="Pfam" id="PF14905">
    <property type="entry name" value="OMP_b-brl_3"/>
    <property type="match status" value="1"/>
</dbReference>
<dbReference type="GO" id="GO:0044718">
    <property type="term" value="P:siderophore transmembrane transport"/>
    <property type="evidence" value="ECO:0007669"/>
    <property type="project" value="TreeGrafter"/>
</dbReference>
<dbReference type="Proteomes" id="UP000548978">
    <property type="component" value="Unassembled WGS sequence"/>
</dbReference>
<feature type="domain" description="TonB-dependent receptor plug" evidence="11">
    <location>
        <begin position="77"/>
        <end position="159"/>
    </location>
</feature>
<feature type="signal peptide" evidence="10">
    <location>
        <begin position="1"/>
        <end position="26"/>
    </location>
</feature>
<dbReference type="AlphaFoldDB" id="A0A7W9A2E4"/>
<feature type="compositionally biased region" description="Acidic residues" evidence="9">
    <location>
        <begin position="37"/>
        <end position="49"/>
    </location>
</feature>
<evidence type="ECO:0000313" key="14">
    <source>
        <dbReference type="Proteomes" id="UP000548978"/>
    </source>
</evidence>
<evidence type="ECO:0000256" key="2">
    <source>
        <dbReference type="ARBA" id="ARBA00022448"/>
    </source>
</evidence>
<dbReference type="Gene3D" id="2.170.130.10">
    <property type="entry name" value="TonB-dependent receptor, plug domain"/>
    <property type="match status" value="1"/>
</dbReference>
<dbReference type="InterPro" id="IPR036942">
    <property type="entry name" value="Beta-barrel_TonB_sf"/>
</dbReference>
<evidence type="ECO:0000256" key="3">
    <source>
        <dbReference type="ARBA" id="ARBA00022452"/>
    </source>
</evidence>
<keyword evidence="13" id="KW-0675">Receptor</keyword>
<dbReference type="OrthoDB" id="910296at2"/>
<evidence type="ECO:0000256" key="10">
    <source>
        <dbReference type="SAM" id="SignalP"/>
    </source>
</evidence>
<evidence type="ECO:0000256" key="6">
    <source>
        <dbReference type="ARBA" id="ARBA00023136"/>
    </source>
</evidence>
<keyword evidence="14" id="KW-1185">Reference proteome</keyword>
<sequence length="738" mass="80390">MSNRTLLMTSALLFGCVLFAAAPALAQDADQDPPATAEDEEAEEEATEVDEILVQGTRTDIITAADRMIYNVSNDVQAQTGSVADVLRNVPGVEVDLQGNVSLRGDGNVTILVDGRPSAMLRGASRADVLQAMSGSQIERVEVITNPSAAFSPEGSGGVINLVTRTAQPSVTSVGVRASWDGGERGNLSLSGSRTKDGLTLSGDIGLRHNVSDVESESSRLRPGATPAATIVEDSVSTGSNTNTFGNARIGADYDLNARDRISGELGYRAFDAENDGLQVFERADGNGTVSDRYERLQTGGFSNSNVGGRLSWRRKFEGDQHELAADFEVDASTSERELDLTSTTEIGGEPDFLQRTGSDNESDSYGFKLDYTRPMGDRRLLKIGYEGDLDIDAFDSFGSRGPDEAGLVPIAALTNRFDYEEWVHAAYVTYERPFGDLDVQAGLRVEQVDFQLDQITDSISVQRDYLKAYPTLNFGYQMTDSQRLRGGYSRRISRPSPQDLNPYTIYIDPQNLRRGNPDLEPEITDSFELTWQLRKGPTFYAVTAFYRDSSGGVTDVSQDIGGGVVLTTRENLGESQRTGVEFIVNGRFGSKVTYNASGTVFQNDISIPGIAGGIERSGTSGTARASINWSPTDTDFFQLNGFYVGEQIQAQSERSSFGMLNIGYRRKFTDSFSMVLTGTNILDTAEITAITDTPDFQDRSRVRFSEPTYYIGLTYTFGSSPRRQEPAFDFGMPGVPQ</sequence>
<name>A0A7W9A2E4_9CAUL</name>
<dbReference type="SUPFAM" id="SSF56935">
    <property type="entry name" value="Porins"/>
    <property type="match status" value="1"/>
</dbReference>
<evidence type="ECO:0000256" key="4">
    <source>
        <dbReference type="ARBA" id="ARBA00022692"/>
    </source>
</evidence>
<comment type="subcellular location">
    <subcellularLocation>
        <location evidence="1 8">Cell outer membrane</location>
        <topology evidence="1 8">Multi-pass membrane protein</topology>
    </subcellularLocation>
</comment>
<dbReference type="Gene3D" id="2.40.170.20">
    <property type="entry name" value="TonB-dependent receptor, beta-barrel domain"/>
    <property type="match status" value="1"/>
</dbReference>
<organism evidence="13 14">
    <name type="scientific">Brevundimonas halotolerans</name>
    <dbReference type="NCBI Taxonomy" id="69670"/>
    <lineage>
        <taxon>Bacteria</taxon>
        <taxon>Pseudomonadati</taxon>
        <taxon>Pseudomonadota</taxon>
        <taxon>Alphaproteobacteria</taxon>
        <taxon>Caulobacterales</taxon>
        <taxon>Caulobacteraceae</taxon>
        <taxon>Brevundimonas</taxon>
    </lineage>
</organism>
<dbReference type="InterPro" id="IPR037066">
    <property type="entry name" value="Plug_dom_sf"/>
</dbReference>
<comment type="caution">
    <text evidence="13">The sequence shown here is derived from an EMBL/GenBank/DDBJ whole genome shotgun (WGS) entry which is preliminary data.</text>
</comment>
<dbReference type="PROSITE" id="PS52016">
    <property type="entry name" value="TONB_DEPENDENT_REC_3"/>
    <property type="match status" value="1"/>
</dbReference>
<evidence type="ECO:0000259" key="12">
    <source>
        <dbReference type="Pfam" id="PF14905"/>
    </source>
</evidence>